<evidence type="ECO:0000256" key="2">
    <source>
        <dbReference type="SAM" id="MobiDB-lite"/>
    </source>
</evidence>
<dbReference type="RefSeq" id="WP_145268687.1">
    <property type="nucleotide sequence ID" value="NZ_CP036426.1"/>
</dbReference>
<gene>
    <name evidence="3" type="ORF">ElP_19470</name>
</gene>
<keyword evidence="1" id="KW-0175">Coiled coil</keyword>
<protein>
    <submittedName>
        <fullName evidence="3">Uncharacterized protein</fullName>
    </submittedName>
</protein>
<reference evidence="3 4" key="1">
    <citation type="submission" date="2019-02" db="EMBL/GenBank/DDBJ databases">
        <title>Deep-cultivation of Planctomycetes and their phenomic and genomic characterization uncovers novel biology.</title>
        <authorList>
            <person name="Wiegand S."/>
            <person name="Jogler M."/>
            <person name="Boedeker C."/>
            <person name="Pinto D."/>
            <person name="Vollmers J."/>
            <person name="Rivas-Marin E."/>
            <person name="Kohn T."/>
            <person name="Peeters S.H."/>
            <person name="Heuer A."/>
            <person name="Rast P."/>
            <person name="Oberbeckmann S."/>
            <person name="Bunk B."/>
            <person name="Jeske O."/>
            <person name="Meyerdierks A."/>
            <person name="Storesund J.E."/>
            <person name="Kallscheuer N."/>
            <person name="Luecker S."/>
            <person name="Lage O.M."/>
            <person name="Pohl T."/>
            <person name="Merkel B.J."/>
            <person name="Hornburger P."/>
            <person name="Mueller R.-W."/>
            <person name="Bruemmer F."/>
            <person name="Labrenz M."/>
            <person name="Spormann A.M."/>
            <person name="Op den Camp H."/>
            <person name="Overmann J."/>
            <person name="Amann R."/>
            <person name="Jetten M.S.M."/>
            <person name="Mascher T."/>
            <person name="Medema M.H."/>
            <person name="Devos D.P."/>
            <person name="Kaster A.-K."/>
            <person name="Ovreas L."/>
            <person name="Rohde M."/>
            <person name="Galperin M.Y."/>
            <person name="Jogler C."/>
        </authorList>
    </citation>
    <scope>NUCLEOTIDE SEQUENCE [LARGE SCALE GENOMIC DNA]</scope>
    <source>
        <strain evidence="3 4">ElP</strain>
    </source>
</reference>
<feature type="region of interest" description="Disordered" evidence="2">
    <location>
        <begin position="14"/>
        <end position="41"/>
    </location>
</feature>
<organism evidence="3 4">
    <name type="scientific">Tautonia plasticadhaerens</name>
    <dbReference type="NCBI Taxonomy" id="2527974"/>
    <lineage>
        <taxon>Bacteria</taxon>
        <taxon>Pseudomonadati</taxon>
        <taxon>Planctomycetota</taxon>
        <taxon>Planctomycetia</taxon>
        <taxon>Isosphaerales</taxon>
        <taxon>Isosphaeraceae</taxon>
        <taxon>Tautonia</taxon>
    </lineage>
</organism>
<evidence type="ECO:0000256" key="1">
    <source>
        <dbReference type="SAM" id="Coils"/>
    </source>
</evidence>
<feature type="coiled-coil region" evidence="1">
    <location>
        <begin position="106"/>
        <end position="174"/>
    </location>
</feature>
<evidence type="ECO:0000313" key="3">
    <source>
        <dbReference type="EMBL" id="QDV34065.1"/>
    </source>
</evidence>
<dbReference type="OrthoDB" id="9859313at2"/>
<evidence type="ECO:0000313" key="4">
    <source>
        <dbReference type="Proteomes" id="UP000317835"/>
    </source>
</evidence>
<dbReference type="KEGG" id="tpla:ElP_19470"/>
<dbReference type="Proteomes" id="UP000317835">
    <property type="component" value="Chromosome"/>
</dbReference>
<accession>A0A518GZP8</accession>
<dbReference type="EMBL" id="CP036426">
    <property type="protein sequence ID" value="QDV34065.1"/>
    <property type="molecule type" value="Genomic_DNA"/>
</dbReference>
<keyword evidence="4" id="KW-1185">Reference proteome</keyword>
<name>A0A518GZP8_9BACT</name>
<sequence>MTLGSSIAALLIASIPSPSPQDEAGGSPVPEAGGRPGEISPDLAEDLAMLEAMLRVRESRVSEARRFEELERDVLDTVRQQRPSGAVSARQVELVEVRYASASALLEAREAERDELAIRLESLRGRASSPSPEEDRDELRTRLDAEVRIRQAQLRAREARVKAAEAQIASERQSQENFMDSVRRGVSSVGSARQAMFRLSEATTWRDTMAAERDVARLRLERAMRRLSRFDDPESADPTLDRTDPEDLEARVSALEHMVDVLRDEMYHMQWELQLFRNKNHERIGTP</sequence>
<dbReference type="AlphaFoldDB" id="A0A518GZP8"/>
<proteinExistence type="predicted"/>